<dbReference type="EMBL" id="CP001629">
    <property type="protein sequence ID" value="ACU91356.1"/>
    <property type="molecule type" value="Genomic_DNA"/>
</dbReference>
<keyword evidence="1" id="KW-0808">Transferase</keyword>
<dbReference type="Proteomes" id="UP000002216">
    <property type="component" value="Chromosome"/>
</dbReference>
<reference evidence="1 2" key="1">
    <citation type="journal article" date="2009" name="Stand. Genomic Sci.">
        <title>Complete genome sequence of Desulfomicrobium baculatum type strain (X).</title>
        <authorList>
            <person name="Copeland A."/>
            <person name="Spring S."/>
            <person name="Goker M."/>
            <person name="Schneider S."/>
            <person name="Lapidus A."/>
            <person name="Del Rio T.G."/>
            <person name="Tice H."/>
            <person name="Cheng J.F."/>
            <person name="Chen F."/>
            <person name="Nolan M."/>
            <person name="Bruce D."/>
            <person name="Goodwin L."/>
            <person name="Pitluck S."/>
            <person name="Ivanova N."/>
            <person name="Mavrommatis K."/>
            <person name="Ovchinnikova G."/>
            <person name="Pati A."/>
            <person name="Chen A."/>
            <person name="Palaniappan K."/>
            <person name="Land M."/>
            <person name="Hauser L."/>
            <person name="Chang Y.J."/>
            <person name="Jeffries C.C."/>
            <person name="Meincke L."/>
            <person name="Sims D."/>
            <person name="Brettin T."/>
            <person name="Detter J.C."/>
            <person name="Han C."/>
            <person name="Chain P."/>
            <person name="Bristow J."/>
            <person name="Eisen J.A."/>
            <person name="Markowitz V."/>
            <person name="Hugenholtz P."/>
            <person name="Kyrpides N.C."/>
            <person name="Klenk H.P."/>
            <person name="Lucas S."/>
        </authorList>
    </citation>
    <scope>NUCLEOTIDE SEQUENCE [LARGE SCALE GENOMIC DNA]</scope>
    <source>
        <strain evidence="2">DSM 4028 / VKM B-1378 / X</strain>
    </source>
</reference>
<dbReference type="GO" id="GO:0016740">
    <property type="term" value="F:transferase activity"/>
    <property type="evidence" value="ECO:0007669"/>
    <property type="project" value="UniProtKB-KW"/>
</dbReference>
<dbReference type="AlphaFoldDB" id="C7LP40"/>
<evidence type="ECO:0000313" key="2">
    <source>
        <dbReference type="Proteomes" id="UP000002216"/>
    </source>
</evidence>
<dbReference type="SUPFAM" id="SSF53448">
    <property type="entry name" value="Nucleotide-diphospho-sugar transferases"/>
    <property type="match status" value="1"/>
</dbReference>
<keyword evidence="2" id="KW-1185">Reference proteome</keyword>
<name>C7LP40_DESBD</name>
<proteinExistence type="predicted"/>
<sequence length="318" mass="36099">MSYLYNLAPVALFAYARPEHTRKTVEALAANELAAETDLIIYSDAARGPMDVPAVQAVRNYLKTIGGFRSVTVHERERNFGLADSIVDGVTATVNNCGKVIVVEDDLITSLCFLRYMNNALHIYQNEECVMHVAAHMFNIDPEGLPDCFFLPPASCWGWGTWARSWRHFSCDSSHYIENFKPEDIRRFNLDDSYDYWSQVLNNHCGRMKTWAVFWYASVFANDGLCLHPRTSLVRNIGFDGSGTNCGTNDMLDFPLATRLVLDFPSQLEVNTLGLSRYESYLRKRLKGCPSTVPSLLTGRLRRWLVSLQTWVKRLVGC</sequence>
<dbReference type="Gene3D" id="3.90.550.10">
    <property type="entry name" value="Spore Coat Polysaccharide Biosynthesis Protein SpsA, Chain A"/>
    <property type="match status" value="1"/>
</dbReference>
<protein>
    <submittedName>
        <fullName evidence="1">Sugar transferase</fullName>
    </submittedName>
</protein>
<dbReference type="STRING" id="525897.Dbac_3282"/>
<dbReference type="KEGG" id="dba:Dbac_3282"/>
<evidence type="ECO:0000313" key="1">
    <source>
        <dbReference type="EMBL" id="ACU91356.1"/>
    </source>
</evidence>
<organism evidence="1 2">
    <name type="scientific">Desulfomicrobium baculatum (strain DSM 4028 / VKM B-1378 / X)</name>
    <name type="common">Desulfovibrio baculatus</name>
    <dbReference type="NCBI Taxonomy" id="525897"/>
    <lineage>
        <taxon>Bacteria</taxon>
        <taxon>Pseudomonadati</taxon>
        <taxon>Thermodesulfobacteriota</taxon>
        <taxon>Desulfovibrionia</taxon>
        <taxon>Desulfovibrionales</taxon>
        <taxon>Desulfomicrobiaceae</taxon>
        <taxon>Desulfomicrobium</taxon>
    </lineage>
</organism>
<gene>
    <name evidence="1" type="ordered locus">Dbac_3282</name>
</gene>
<dbReference type="HOGENOM" id="CLU_054735_1_0_7"/>
<dbReference type="InterPro" id="IPR029044">
    <property type="entry name" value="Nucleotide-diphossugar_trans"/>
</dbReference>
<accession>C7LP40</accession>
<dbReference type="eggNOG" id="COG1216">
    <property type="taxonomic scope" value="Bacteria"/>
</dbReference>